<dbReference type="SUPFAM" id="SSF46894">
    <property type="entry name" value="C-terminal effector domain of the bipartite response regulators"/>
    <property type="match status" value="1"/>
</dbReference>
<keyword evidence="6" id="KW-1185">Reference proteome</keyword>
<evidence type="ECO:0000313" key="6">
    <source>
        <dbReference type="Proteomes" id="UP001203665"/>
    </source>
</evidence>
<evidence type="ECO:0000259" key="4">
    <source>
        <dbReference type="PROSITE" id="PS50043"/>
    </source>
</evidence>
<dbReference type="InterPro" id="IPR036388">
    <property type="entry name" value="WH-like_DNA-bd_sf"/>
</dbReference>
<evidence type="ECO:0000313" key="5">
    <source>
        <dbReference type="EMBL" id="MCM2674478.1"/>
    </source>
</evidence>
<feature type="domain" description="HTH luxR-type" evidence="4">
    <location>
        <begin position="267"/>
        <end position="332"/>
    </location>
</feature>
<keyword evidence="1" id="KW-0805">Transcription regulation</keyword>
<accession>A0ABT0XEZ9</accession>
<dbReference type="Proteomes" id="UP001203665">
    <property type="component" value="Unassembled WGS sequence"/>
</dbReference>
<keyword evidence="3" id="KW-0804">Transcription</keyword>
<dbReference type="PANTHER" id="PTHR44688">
    <property type="entry name" value="DNA-BINDING TRANSCRIPTIONAL ACTIVATOR DEVR_DOSR"/>
    <property type="match status" value="1"/>
</dbReference>
<dbReference type="PRINTS" id="PR00038">
    <property type="entry name" value="HTHLUXR"/>
</dbReference>
<evidence type="ECO:0000256" key="1">
    <source>
        <dbReference type="ARBA" id="ARBA00023015"/>
    </source>
</evidence>
<dbReference type="InterPro" id="IPR000792">
    <property type="entry name" value="Tscrpt_reg_LuxR_C"/>
</dbReference>
<dbReference type="PROSITE" id="PS00622">
    <property type="entry name" value="HTH_LUXR_1"/>
    <property type="match status" value="1"/>
</dbReference>
<sequence length="332" mass="37715">MTDKTLSLHQVRTHIRQALKKQISFDASCITTVDPSTLLSTGSLTDTVIETIHDALLKNEYLTNDLNSHQQLAESTRSKAVSLQHSQKPNASIRLHTILIPAGFGDELRVALISKSTCWGFISLFRKLSSPYFTKEELKLLSRLASFFAEDLQSKQAQLVKTKDNDFTPGLLILNKDLQLIYSTGEGEKWLALMREWEGLSESQLPRSFQTLSIQLQKENTDHATLITSNLFGGIMQVRAEQLHHLKQDNTIAFHIEKASIENNQFYIQSHYQLSNRELDVILCIKKGLSTKLIADNLFISTYTVQDHLKSIFHKVDVHSRNELLSKIDQLL</sequence>
<dbReference type="Pfam" id="PF00196">
    <property type="entry name" value="GerE"/>
    <property type="match status" value="1"/>
</dbReference>
<dbReference type="Gene3D" id="1.10.10.10">
    <property type="entry name" value="Winged helix-like DNA-binding domain superfamily/Winged helix DNA-binding domain"/>
    <property type="match status" value="1"/>
</dbReference>
<dbReference type="EMBL" id="JAMQJY010000001">
    <property type="protein sequence ID" value="MCM2674478.1"/>
    <property type="molecule type" value="Genomic_DNA"/>
</dbReference>
<dbReference type="Gene3D" id="3.30.450.40">
    <property type="match status" value="1"/>
</dbReference>
<dbReference type="PROSITE" id="PS50043">
    <property type="entry name" value="HTH_LUXR_2"/>
    <property type="match status" value="1"/>
</dbReference>
<gene>
    <name evidence="5" type="ORF">NDM98_02415</name>
</gene>
<name>A0ABT0XEZ9_9BACI</name>
<dbReference type="InterPro" id="IPR029016">
    <property type="entry name" value="GAF-like_dom_sf"/>
</dbReference>
<dbReference type="InterPro" id="IPR016032">
    <property type="entry name" value="Sig_transdc_resp-reg_C-effctor"/>
</dbReference>
<evidence type="ECO:0000256" key="3">
    <source>
        <dbReference type="ARBA" id="ARBA00023163"/>
    </source>
</evidence>
<organism evidence="5 6">
    <name type="scientific">Alkalicoccobacillus plakortidis</name>
    <dbReference type="NCBI Taxonomy" id="444060"/>
    <lineage>
        <taxon>Bacteria</taxon>
        <taxon>Bacillati</taxon>
        <taxon>Bacillota</taxon>
        <taxon>Bacilli</taxon>
        <taxon>Bacillales</taxon>
        <taxon>Bacillaceae</taxon>
        <taxon>Alkalicoccobacillus</taxon>
    </lineage>
</organism>
<evidence type="ECO:0000256" key="2">
    <source>
        <dbReference type="ARBA" id="ARBA00023125"/>
    </source>
</evidence>
<reference evidence="5" key="1">
    <citation type="submission" date="2022-06" db="EMBL/GenBank/DDBJ databases">
        <title>Alkalicoccobacillus porphyridii sp. nov., isolated from a marine red alga, Porphyridium purpureum and reclassification of Shouchella plakortidis and Shouchella gibsonii as Alkalicoccobacillus plakortidis comb. nov. and Alkalicoccobacillus gibsonii comb. nov.</title>
        <authorList>
            <person name="Kim K.H."/>
            <person name="Lee J.K."/>
            <person name="Han D.M."/>
            <person name="Baek J.H."/>
            <person name="Jeon C.O."/>
        </authorList>
    </citation>
    <scope>NUCLEOTIDE SEQUENCE</scope>
    <source>
        <strain evidence="5">DSM 19153</strain>
    </source>
</reference>
<protein>
    <submittedName>
        <fullName evidence="5">LuxR C-terminal-related transcriptional regulator</fullName>
    </submittedName>
</protein>
<dbReference type="RefSeq" id="WP_251604281.1">
    <property type="nucleotide sequence ID" value="NZ_JAMQJY010000001.1"/>
</dbReference>
<dbReference type="CDD" id="cd06170">
    <property type="entry name" value="LuxR_C_like"/>
    <property type="match status" value="1"/>
</dbReference>
<comment type="caution">
    <text evidence="5">The sequence shown here is derived from an EMBL/GenBank/DDBJ whole genome shotgun (WGS) entry which is preliminary data.</text>
</comment>
<dbReference type="SUPFAM" id="SSF55781">
    <property type="entry name" value="GAF domain-like"/>
    <property type="match status" value="1"/>
</dbReference>
<proteinExistence type="predicted"/>
<dbReference type="PANTHER" id="PTHR44688:SF16">
    <property type="entry name" value="DNA-BINDING TRANSCRIPTIONAL ACTIVATOR DEVR_DOSR"/>
    <property type="match status" value="1"/>
</dbReference>
<keyword evidence="2" id="KW-0238">DNA-binding</keyword>
<dbReference type="SMART" id="SM00421">
    <property type="entry name" value="HTH_LUXR"/>
    <property type="match status" value="1"/>
</dbReference>